<reference evidence="4" key="1">
    <citation type="submission" date="2017-02" db="EMBL/GenBank/DDBJ databases">
        <authorList>
            <person name="Varghese N."/>
            <person name="Submissions S."/>
        </authorList>
    </citation>
    <scope>NUCLEOTIDE SEQUENCE [LARGE SCALE GENOMIC DNA]</scope>
    <source>
        <strain evidence="4">DSM 22270</strain>
    </source>
</reference>
<dbReference type="AlphaFoldDB" id="A0A1T5FZ65"/>
<name>A0A1T5FZ65_9BACT</name>
<organism evidence="3 4">
    <name type="scientific">Dyadobacter psychrophilus</name>
    <dbReference type="NCBI Taxonomy" id="651661"/>
    <lineage>
        <taxon>Bacteria</taxon>
        <taxon>Pseudomonadati</taxon>
        <taxon>Bacteroidota</taxon>
        <taxon>Cytophagia</taxon>
        <taxon>Cytophagales</taxon>
        <taxon>Spirosomataceae</taxon>
        <taxon>Dyadobacter</taxon>
    </lineage>
</organism>
<dbReference type="Pfam" id="PF13369">
    <property type="entry name" value="Transglut_core2"/>
    <property type="match status" value="1"/>
</dbReference>
<dbReference type="STRING" id="651661.SAMN05660293_03601"/>
<evidence type="ECO:0000313" key="3">
    <source>
        <dbReference type="EMBL" id="SKC01364.1"/>
    </source>
</evidence>
<proteinExistence type="inferred from homology"/>
<accession>A0A1T5FZ65</accession>
<dbReference type="PANTHER" id="PTHR31350">
    <property type="entry name" value="SI:DKEY-261L7.2"/>
    <property type="match status" value="1"/>
</dbReference>
<evidence type="ECO:0000256" key="1">
    <source>
        <dbReference type="ARBA" id="ARBA00007100"/>
    </source>
</evidence>
<feature type="domain" description="Protein SirB1 N-terminal" evidence="2">
    <location>
        <begin position="116"/>
        <end position="265"/>
    </location>
</feature>
<dbReference type="EMBL" id="FUZA01000004">
    <property type="protein sequence ID" value="SKC01364.1"/>
    <property type="molecule type" value="Genomic_DNA"/>
</dbReference>
<evidence type="ECO:0000259" key="2">
    <source>
        <dbReference type="Pfam" id="PF13369"/>
    </source>
</evidence>
<evidence type="ECO:0000313" key="4">
    <source>
        <dbReference type="Proteomes" id="UP000190897"/>
    </source>
</evidence>
<gene>
    <name evidence="3" type="ORF">SAMN05660293_03601</name>
</gene>
<dbReference type="InterPro" id="IPR032698">
    <property type="entry name" value="SirB1_N"/>
</dbReference>
<sequence length="297" mass="34899">MFLFIRWLLNADLRKMNQREIKALISLLDDEDHEVSQHVEGKILSLGGNVIPFLETEWEESFNPIVQRKIEELIHELQLSIMIERLQSWKNGGALDLLEGMWIISTYHYPDLSMEKLRTTIEQLYYDIWIQFQEEMNAVDQIKRINSIFFGVMNFAANTKNFHSPSNSMINVVLESRRGNPITLCVIYLLIARKLGMPVYGVNLPNLFVLTYKNDKTQFYINVFNRGIIFSKTDIDHYIAQLNIKSKEIFYQPCTNLEIVQRVLRNLILSYEKTSEQEKIKEIEKILKSTLDDMPDL</sequence>
<dbReference type="Proteomes" id="UP000190897">
    <property type="component" value="Unassembled WGS sequence"/>
</dbReference>
<dbReference type="PANTHER" id="PTHR31350:SF21">
    <property type="entry name" value="F-BOX ONLY PROTEIN 21"/>
    <property type="match status" value="1"/>
</dbReference>
<protein>
    <submittedName>
        <fullName evidence="3">Transglutaminase-like superfamily protein</fullName>
    </submittedName>
</protein>
<comment type="similarity">
    <text evidence="1">Belongs to the UPF0162 family.</text>
</comment>
<keyword evidence="4" id="KW-1185">Reference proteome</keyword>